<organism evidence="1 2">
    <name type="scientific">Lacipirellula parvula</name>
    <dbReference type="NCBI Taxonomy" id="2650471"/>
    <lineage>
        <taxon>Bacteria</taxon>
        <taxon>Pseudomonadati</taxon>
        <taxon>Planctomycetota</taxon>
        <taxon>Planctomycetia</taxon>
        <taxon>Pirellulales</taxon>
        <taxon>Lacipirellulaceae</taxon>
        <taxon>Lacipirellula</taxon>
    </lineage>
</organism>
<sequence length="191" mass="21842">MQVSETIVLELKDGRATVSTADLMRIIEMPSGRVVGDLAEMEETSMEVTSDDDRKRFGPWRIAVDYHLLSILERSQVTLHQLAVPPIPKGHCHYCGAWGHKEKGKRKYSCGTISKRDKKLGYWRKGEQTIECRTGELERLHIMVQKSELLRKVLTDAGVVIDNPEYWWLIDGRPDDSQFTTMPHGRYAESA</sequence>
<dbReference type="KEGG" id="lpav:PLANPX_1581"/>
<dbReference type="Proteomes" id="UP000326837">
    <property type="component" value="Chromosome"/>
</dbReference>
<reference evidence="2" key="1">
    <citation type="submission" date="2019-10" db="EMBL/GenBank/DDBJ databases">
        <title>Lacipirellula parvula gen. nov., sp. nov., representing a lineage of planctomycetes widespread in freshwater anoxic habitats, and description of the family Lacipirellulaceae.</title>
        <authorList>
            <person name="Dedysh S.N."/>
            <person name="Kulichevskaya I.S."/>
            <person name="Beletsky A.V."/>
            <person name="Rakitin A.L."/>
            <person name="Mardanov A.V."/>
            <person name="Ivanova A.A."/>
            <person name="Saltykova V.X."/>
            <person name="Rijpstra W.I.C."/>
            <person name="Sinninghe Damste J.S."/>
            <person name="Ravin N.V."/>
        </authorList>
    </citation>
    <scope>NUCLEOTIDE SEQUENCE [LARGE SCALE GENOMIC DNA]</scope>
    <source>
        <strain evidence="2">PX69</strain>
    </source>
</reference>
<protein>
    <submittedName>
        <fullName evidence="1">Uncharacterized protein</fullName>
    </submittedName>
</protein>
<name>A0A5K7XG76_9BACT</name>
<accession>A0A5K7XG76</accession>
<keyword evidence="2" id="KW-1185">Reference proteome</keyword>
<evidence type="ECO:0000313" key="1">
    <source>
        <dbReference type="EMBL" id="BBO31969.1"/>
    </source>
</evidence>
<dbReference type="AlphaFoldDB" id="A0A5K7XG76"/>
<proteinExistence type="predicted"/>
<evidence type="ECO:0000313" key="2">
    <source>
        <dbReference type="Proteomes" id="UP000326837"/>
    </source>
</evidence>
<gene>
    <name evidence="1" type="ORF">PLANPX_1581</name>
</gene>
<dbReference type="RefSeq" id="WP_152098025.1">
    <property type="nucleotide sequence ID" value="NZ_AP021861.1"/>
</dbReference>
<dbReference type="EMBL" id="AP021861">
    <property type="protein sequence ID" value="BBO31969.1"/>
    <property type="molecule type" value="Genomic_DNA"/>
</dbReference>